<reference evidence="1 2" key="1">
    <citation type="submission" date="2018-02" db="EMBL/GenBank/DDBJ databases">
        <title>Genomic Encyclopedia of Archaeal and Bacterial Type Strains, Phase II (KMG-II): from individual species to whole genera.</title>
        <authorList>
            <person name="Goeker M."/>
        </authorList>
    </citation>
    <scope>NUCLEOTIDE SEQUENCE [LARGE SCALE GENOMIC DNA]</scope>
    <source>
        <strain evidence="1 2">DSM 18921</strain>
    </source>
</reference>
<dbReference type="AlphaFoldDB" id="A0A2S8S462"/>
<organism evidence="1 2">
    <name type="scientific">Albidovulum denitrificans</name>
    <dbReference type="NCBI Taxonomy" id="404881"/>
    <lineage>
        <taxon>Bacteria</taxon>
        <taxon>Pseudomonadati</taxon>
        <taxon>Pseudomonadota</taxon>
        <taxon>Alphaproteobacteria</taxon>
        <taxon>Rhodobacterales</taxon>
        <taxon>Paracoccaceae</taxon>
        <taxon>Albidovulum</taxon>
    </lineage>
</organism>
<dbReference type="EMBL" id="PVEP01000008">
    <property type="protein sequence ID" value="PQV55589.1"/>
    <property type="molecule type" value="Genomic_DNA"/>
</dbReference>
<dbReference type="PROSITE" id="PS51257">
    <property type="entry name" value="PROKAR_LIPOPROTEIN"/>
    <property type="match status" value="1"/>
</dbReference>
<proteinExistence type="predicted"/>
<dbReference type="OrthoDB" id="7876689at2"/>
<comment type="caution">
    <text evidence="1">The sequence shown here is derived from an EMBL/GenBank/DDBJ whole genome shotgun (WGS) entry which is preliminary data.</text>
</comment>
<accession>A0A2S8S462</accession>
<evidence type="ECO:0000313" key="1">
    <source>
        <dbReference type="EMBL" id="PQV55589.1"/>
    </source>
</evidence>
<name>A0A2S8S462_9RHOB</name>
<gene>
    <name evidence="1" type="ORF">LX70_03253</name>
</gene>
<keyword evidence="2" id="KW-1185">Reference proteome</keyword>
<evidence type="ECO:0008006" key="3">
    <source>
        <dbReference type="Google" id="ProtNLM"/>
    </source>
</evidence>
<dbReference type="Proteomes" id="UP000238338">
    <property type="component" value="Unassembled WGS sequence"/>
</dbReference>
<evidence type="ECO:0000313" key="2">
    <source>
        <dbReference type="Proteomes" id="UP000238338"/>
    </source>
</evidence>
<dbReference type="Pfam" id="PF11233">
    <property type="entry name" value="DUF3035"/>
    <property type="match status" value="1"/>
</dbReference>
<dbReference type="InterPro" id="IPR021395">
    <property type="entry name" value="DUF3035"/>
</dbReference>
<dbReference type="RefSeq" id="WP_105515828.1">
    <property type="nucleotide sequence ID" value="NZ_PVEP01000008.1"/>
</dbReference>
<sequence>MQPRLTLGKITLGAVLLLTLSACGGMFGGNDKDPRLMHVRSQTRSPDEFAVVPTKPLQMPEDLAQLPAPTPGGANITDPTPEADAIAALGGNPAALGQQTIAAASTTLVNYTGRYGRSAGIRQTLAAEDLQWRRDHDGRLLEQIFNTNVYYRAYAGMSLDQHAELEYWRARGVKNVGAPPKGLKKAK</sequence>
<protein>
    <recommendedName>
        <fullName evidence="3">Beta-barrel assembly complex subunit BamF</fullName>
    </recommendedName>
</protein>